<proteinExistence type="inferred from homology"/>
<feature type="binding site" evidence="8">
    <location>
        <position position="463"/>
    </location>
    <ligand>
        <name>Mg(2+)</name>
        <dbReference type="ChEBI" id="CHEBI:18420"/>
    </ligand>
</feature>
<dbReference type="InterPro" id="IPR029061">
    <property type="entry name" value="THDP-binding"/>
</dbReference>
<dbReference type="InterPro" id="IPR047214">
    <property type="entry name" value="TPP_PDC_IPDC"/>
</dbReference>
<organism evidence="13 14">
    <name type="scientific">Strigomonas culicis</name>
    <dbReference type="NCBI Taxonomy" id="28005"/>
    <lineage>
        <taxon>Eukaryota</taxon>
        <taxon>Discoba</taxon>
        <taxon>Euglenozoa</taxon>
        <taxon>Kinetoplastea</taxon>
        <taxon>Metakinetoplastina</taxon>
        <taxon>Trypanosomatida</taxon>
        <taxon>Trypanosomatidae</taxon>
        <taxon>Strigomonadinae</taxon>
        <taxon>Strigomonas</taxon>
    </lineage>
</organism>
<gene>
    <name evidence="13" type="ORF">STCU_06947</name>
</gene>
<dbReference type="InterPro" id="IPR000399">
    <property type="entry name" value="TPP-bd_CS"/>
</dbReference>
<evidence type="ECO:0000256" key="2">
    <source>
        <dbReference type="ARBA" id="ARBA00007812"/>
    </source>
</evidence>
<feature type="domain" description="Thiamine pyrophosphate enzyme N-terminal TPP-binding" evidence="12">
    <location>
        <begin position="7"/>
        <end position="115"/>
    </location>
</feature>
<comment type="cofactor">
    <cofactor evidence="8">
        <name>Mg(2+)</name>
        <dbReference type="ChEBI" id="CHEBI:18420"/>
    </cofactor>
    <text evidence="8">Binds 1 Mg(2+) per subunit.</text>
</comment>
<sequence length="547" mass="60728">MPAEGYNVGCYLIDRLVEAGCGHLFGVPGDYNLRFLDDVMAAEDFQWVGCANELNAAYSADGYARIRRIGALLTTYGVGELSAVNGVAGAYAEMNPVIHIVGGPAQKDQNAHSMMHHTLGDGLFHHFGLMSEQISCSTAYLRELHYARDIDKVIQDVLFEKRPGYIVLPLDVATAPAEPPLAPLLRRPYELSDVSCRQLAEAVDEKLRNAKRPAALVGYHCDRFLCQEGAQRLVDDAHIPFAHMLLGKGTLNEQSPNYIGCYYGATSPDNLRTTVEDADVCILVGVRFHDFGTGYFTQKLDQNRKIEIKPHSVTIGSKHYQQIPMAKALEIVREVALKYADSWPTVHTKPERIREPTSEKFSAYHFWREMQAGLQPNDILVVDQGTSSSATAGLVMPEHTNVIVQCLWGSIGYSIPAAFGAQMAAPDRRVILVVGDGSAQLTVQEWGTFLRHDLRSMIFLVNNDGYVIERVIHGWNAEYNDIAAWNWCPLIKALSTTVQPDTQIVNEPGVALAALKKYSGHREKLSFNEVILDRHELPVVNLSWKPN</sequence>
<dbReference type="SUPFAM" id="SSF52467">
    <property type="entry name" value="DHS-like NAD/FAD-binding domain"/>
    <property type="match status" value="1"/>
</dbReference>
<dbReference type="SUPFAM" id="SSF52518">
    <property type="entry name" value="Thiamin diphosphate-binding fold (THDP-binding)"/>
    <property type="match status" value="2"/>
</dbReference>
<protein>
    <submittedName>
        <fullName evidence="13">Pyruvate/indole-pyruvate carboxylase</fullName>
    </submittedName>
</protein>
<keyword evidence="3 8" id="KW-0479">Metal-binding</keyword>
<dbReference type="InterPro" id="IPR012110">
    <property type="entry name" value="PDC/IPDC-like"/>
</dbReference>
<dbReference type="Gene3D" id="3.40.50.970">
    <property type="match status" value="2"/>
</dbReference>
<dbReference type="InterPro" id="IPR011766">
    <property type="entry name" value="TPP_enzyme_TPP-bd"/>
</dbReference>
<dbReference type="GO" id="GO:0005829">
    <property type="term" value="C:cytosol"/>
    <property type="evidence" value="ECO:0007669"/>
    <property type="project" value="TreeGrafter"/>
</dbReference>
<evidence type="ECO:0000259" key="11">
    <source>
        <dbReference type="Pfam" id="PF02775"/>
    </source>
</evidence>
<evidence type="ECO:0000256" key="7">
    <source>
        <dbReference type="ARBA" id="ARBA00023239"/>
    </source>
</evidence>
<comment type="caution">
    <text evidence="13">The sequence shown here is derived from an EMBL/GenBank/DDBJ whole genome shotgun (WGS) entry which is preliminary data.</text>
</comment>
<evidence type="ECO:0000256" key="3">
    <source>
        <dbReference type="ARBA" id="ARBA00022723"/>
    </source>
</evidence>
<dbReference type="InterPro" id="IPR047213">
    <property type="entry name" value="TPP_PYR_PDC_IPDC-like"/>
</dbReference>
<dbReference type="Pfam" id="PF02776">
    <property type="entry name" value="TPP_enzyme_N"/>
    <property type="match status" value="1"/>
</dbReference>
<dbReference type="FunFam" id="3.40.50.970:FF:000024">
    <property type="entry name" value="Pyruvate decarboxylase isozyme"/>
    <property type="match status" value="1"/>
</dbReference>
<dbReference type="EMBL" id="ATMH01006947">
    <property type="protein sequence ID" value="EPY24902.1"/>
    <property type="molecule type" value="Genomic_DNA"/>
</dbReference>
<evidence type="ECO:0000256" key="9">
    <source>
        <dbReference type="RuleBase" id="RU362132"/>
    </source>
</evidence>
<dbReference type="CDD" id="cd07038">
    <property type="entry name" value="TPP_PYR_PDC_IPDC_like"/>
    <property type="match status" value="1"/>
</dbReference>
<dbReference type="GO" id="GO:0030976">
    <property type="term" value="F:thiamine pyrophosphate binding"/>
    <property type="evidence" value="ECO:0007669"/>
    <property type="project" value="InterPro"/>
</dbReference>
<keyword evidence="14" id="KW-1185">Reference proteome</keyword>
<feature type="binding site" evidence="8">
    <location>
        <position position="465"/>
    </location>
    <ligand>
        <name>Mg(2+)</name>
        <dbReference type="ChEBI" id="CHEBI:18420"/>
    </ligand>
</feature>
<feature type="binding site" evidence="8">
    <location>
        <position position="436"/>
    </location>
    <ligand>
        <name>Mg(2+)</name>
        <dbReference type="ChEBI" id="CHEBI:18420"/>
    </ligand>
</feature>
<dbReference type="AlphaFoldDB" id="S9U285"/>
<dbReference type="FunFam" id="3.40.50.970:FF:000019">
    <property type="entry name" value="Pyruvate decarboxylase isozyme"/>
    <property type="match status" value="1"/>
</dbReference>
<feature type="domain" description="Thiamine pyrophosphate enzyme TPP-binding" evidence="11">
    <location>
        <begin position="385"/>
        <end position="469"/>
    </location>
</feature>
<dbReference type="Gene3D" id="3.40.50.1220">
    <property type="entry name" value="TPP-binding domain"/>
    <property type="match status" value="1"/>
</dbReference>
<evidence type="ECO:0000256" key="5">
    <source>
        <dbReference type="ARBA" id="ARBA00022842"/>
    </source>
</evidence>
<comment type="cofactor">
    <cofactor evidence="1">
        <name>thiamine diphosphate</name>
        <dbReference type="ChEBI" id="CHEBI:58937"/>
    </cofactor>
</comment>
<feature type="domain" description="Thiamine pyrophosphate enzyme central" evidence="10">
    <location>
        <begin position="205"/>
        <end position="327"/>
    </location>
</feature>
<keyword evidence="6 9" id="KW-0786">Thiamine pyrophosphate</keyword>
<dbReference type="InterPro" id="IPR029035">
    <property type="entry name" value="DHS-like_NAD/FAD-binding_dom"/>
</dbReference>
<dbReference type="CDD" id="cd02005">
    <property type="entry name" value="TPP_PDC_IPDC"/>
    <property type="match status" value="1"/>
</dbReference>
<dbReference type="PIRSF" id="PIRSF036565">
    <property type="entry name" value="Pyruvt_ip_decrb"/>
    <property type="match status" value="1"/>
</dbReference>
<keyword evidence="7" id="KW-0456">Lyase</keyword>
<name>S9U285_9TRYP</name>
<dbReference type="Pfam" id="PF02775">
    <property type="entry name" value="TPP_enzyme_C"/>
    <property type="match status" value="1"/>
</dbReference>
<evidence type="ECO:0000256" key="8">
    <source>
        <dbReference type="PIRSR" id="PIRSR036565-2"/>
    </source>
</evidence>
<evidence type="ECO:0000256" key="6">
    <source>
        <dbReference type="ARBA" id="ARBA00023052"/>
    </source>
</evidence>
<dbReference type="PANTHER" id="PTHR43452">
    <property type="entry name" value="PYRUVATE DECARBOXYLASE"/>
    <property type="match status" value="1"/>
</dbReference>
<evidence type="ECO:0000256" key="4">
    <source>
        <dbReference type="ARBA" id="ARBA00022793"/>
    </source>
</evidence>
<reference evidence="13 14" key="1">
    <citation type="journal article" date="2013" name="PLoS ONE">
        <title>Predicting the Proteins of Angomonas deanei, Strigomonas culicis and Their Respective Endosymbionts Reveals New Aspects of the Trypanosomatidae Family.</title>
        <authorList>
            <person name="Motta M.C."/>
            <person name="Martins A.C."/>
            <person name="de Souza S.S."/>
            <person name="Catta-Preta C.M."/>
            <person name="Silva R."/>
            <person name="Klein C.C."/>
            <person name="de Almeida L.G."/>
            <person name="de Lima Cunha O."/>
            <person name="Ciapina L.P."/>
            <person name="Brocchi M."/>
            <person name="Colabardini A.C."/>
            <person name="de Araujo Lima B."/>
            <person name="Machado C.R."/>
            <person name="de Almeida Soares C.M."/>
            <person name="Probst C.M."/>
            <person name="de Menezes C.B."/>
            <person name="Thompson C.E."/>
            <person name="Bartholomeu D.C."/>
            <person name="Gradia D.F."/>
            <person name="Pavoni D.P."/>
            <person name="Grisard E.C."/>
            <person name="Fantinatti-Garboggini F."/>
            <person name="Marchini F.K."/>
            <person name="Rodrigues-Luiz G.F."/>
            <person name="Wagner G."/>
            <person name="Goldman G.H."/>
            <person name="Fietto J.L."/>
            <person name="Elias M.C."/>
            <person name="Goldman M.H."/>
            <person name="Sagot M.F."/>
            <person name="Pereira M."/>
            <person name="Stoco P.H."/>
            <person name="de Mendonca-Neto R.P."/>
            <person name="Teixeira S.M."/>
            <person name="Maciel T.E."/>
            <person name="de Oliveira Mendes T.A."/>
            <person name="Urmenyi T.P."/>
            <person name="de Souza W."/>
            <person name="Schenkman S."/>
            <person name="de Vasconcelos A.T."/>
        </authorList>
    </citation>
    <scope>NUCLEOTIDE SEQUENCE [LARGE SCALE GENOMIC DNA]</scope>
</reference>
<dbReference type="InterPro" id="IPR012000">
    <property type="entry name" value="Thiamin_PyroP_enz_cen_dom"/>
</dbReference>
<dbReference type="PANTHER" id="PTHR43452:SF30">
    <property type="entry name" value="PYRUVATE DECARBOXYLASE ISOZYME 1-RELATED"/>
    <property type="match status" value="1"/>
</dbReference>
<evidence type="ECO:0000256" key="1">
    <source>
        <dbReference type="ARBA" id="ARBA00001964"/>
    </source>
</evidence>
<keyword evidence="4" id="KW-0210">Decarboxylase</keyword>
<keyword evidence="5 8" id="KW-0460">Magnesium</keyword>
<dbReference type="OrthoDB" id="3970464at2759"/>
<keyword evidence="13" id="KW-0670">Pyruvate</keyword>
<evidence type="ECO:0000259" key="12">
    <source>
        <dbReference type="Pfam" id="PF02776"/>
    </source>
</evidence>
<dbReference type="Proteomes" id="UP000015354">
    <property type="component" value="Unassembled WGS sequence"/>
</dbReference>
<dbReference type="GO" id="GO:0000287">
    <property type="term" value="F:magnesium ion binding"/>
    <property type="evidence" value="ECO:0007669"/>
    <property type="project" value="InterPro"/>
</dbReference>
<dbReference type="PROSITE" id="PS00187">
    <property type="entry name" value="TPP_ENZYMES"/>
    <property type="match status" value="1"/>
</dbReference>
<dbReference type="GO" id="GO:0004737">
    <property type="term" value="F:pyruvate decarboxylase activity"/>
    <property type="evidence" value="ECO:0007669"/>
    <property type="project" value="TreeGrafter"/>
</dbReference>
<dbReference type="GO" id="GO:0000949">
    <property type="term" value="P:aromatic amino acid family catabolic process to alcohol via Ehrlich pathway"/>
    <property type="evidence" value="ECO:0007669"/>
    <property type="project" value="TreeGrafter"/>
</dbReference>
<dbReference type="InterPro" id="IPR012001">
    <property type="entry name" value="Thiamin_PyroP_enz_TPP-bd_dom"/>
</dbReference>
<accession>S9U285</accession>
<evidence type="ECO:0000259" key="10">
    <source>
        <dbReference type="Pfam" id="PF00205"/>
    </source>
</evidence>
<evidence type="ECO:0000313" key="13">
    <source>
        <dbReference type="EMBL" id="EPY24902.1"/>
    </source>
</evidence>
<dbReference type="Pfam" id="PF00205">
    <property type="entry name" value="TPP_enzyme_M"/>
    <property type="match status" value="1"/>
</dbReference>
<evidence type="ECO:0000313" key="14">
    <source>
        <dbReference type="Proteomes" id="UP000015354"/>
    </source>
</evidence>
<comment type="similarity">
    <text evidence="2 9">Belongs to the TPP enzyme family.</text>
</comment>